<feature type="compositionally biased region" description="Basic and acidic residues" evidence="12">
    <location>
        <begin position="935"/>
        <end position="946"/>
    </location>
</feature>
<dbReference type="SMART" id="SM00015">
    <property type="entry name" value="IQ"/>
    <property type="match status" value="5"/>
</dbReference>
<feature type="region of interest" description="Actin-binding" evidence="10">
    <location>
        <begin position="547"/>
        <end position="569"/>
    </location>
</feature>
<evidence type="ECO:0000313" key="15">
    <source>
        <dbReference type="EMBL" id="KAH0925506.1"/>
    </source>
</evidence>
<dbReference type="InterPro" id="IPR001609">
    <property type="entry name" value="Myosin_head_motor_dom-like"/>
</dbReference>
<evidence type="ECO:0000313" key="16">
    <source>
        <dbReference type="Proteomes" id="UP000824890"/>
    </source>
</evidence>
<evidence type="ECO:0000256" key="5">
    <source>
        <dbReference type="ARBA" id="ARBA00022860"/>
    </source>
</evidence>
<feature type="coiled-coil region" evidence="11">
    <location>
        <begin position="818"/>
        <end position="909"/>
    </location>
</feature>
<dbReference type="InterPro" id="IPR036018">
    <property type="entry name" value="MYSc_Myo11"/>
</dbReference>
<dbReference type="Pfam" id="PF01843">
    <property type="entry name" value="DIL"/>
    <property type="match status" value="1"/>
</dbReference>
<feature type="region of interest" description="Disordered" evidence="12">
    <location>
        <begin position="928"/>
        <end position="948"/>
    </location>
</feature>
<dbReference type="SUPFAM" id="SSF52540">
    <property type="entry name" value="P-loop containing nucleoside triphosphate hydrolases"/>
    <property type="match status" value="2"/>
</dbReference>
<evidence type="ECO:0000256" key="9">
    <source>
        <dbReference type="ARBA" id="ARBA00023203"/>
    </source>
</evidence>
<evidence type="ECO:0000256" key="12">
    <source>
        <dbReference type="SAM" id="MobiDB-lite"/>
    </source>
</evidence>
<evidence type="ECO:0000256" key="2">
    <source>
        <dbReference type="ARBA" id="ARBA00022737"/>
    </source>
</evidence>
<name>A0ABQ8DAT9_BRANA</name>
<keyword evidence="5" id="KW-0112">Calmodulin-binding</keyword>
<keyword evidence="6 11" id="KW-0175">Coiled coil</keyword>
<feature type="compositionally biased region" description="Basic and acidic residues" evidence="12">
    <location>
        <begin position="1349"/>
        <end position="1359"/>
    </location>
</feature>
<evidence type="ECO:0000256" key="4">
    <source>
        <dbReference type="ARBA" id="ARBA00022840"/>
    </source>
</evidence>
<evidence type="ECO:0000256" key="1">
    <source>
        <dbReference type="ARBA" id="ARBA00008049"/>
    </source>
</evidence>
<dbReference type="InterPro" id="IPR027417">
    <property type="entry name" value="P-loop_NTPase"/>
</dbReference>
<dbReference type="Proteomes" id="UP000824890">
    <property type="component" value="Unassembled WGS sequence"/>
</dbReference>
<protein>
    <submittedName>
        <fullName evidence="15">Uncharacterized protein</fullName>
    </submittedName>
</protein>
<dbReference type="EMBL" id="JAGKQM010000005">
    <property type="protein sequence ID" value="KAH0925506.1"/>
    <property type="molecule type" value="Genomic_DNA"/>
</dbReference>
<accession>A0ABQ8DAT9</accession>
<dbReference type="InterPro" id="IPR000048">
    <property type="entry name" value="IQ_motif_EF-hand-BS"/>
</dbReference>
<dbReference type="PROSITE" id="PS50096">
    <property type="entry name" value="IQ"/>
    <property type="match status" value="2"/>
</dbReference>
<dbReference type="SMART" id="SM01132">
    <property type="entry name" value="DIL"/>
    <property type="match status" value="1"/>
</dbReference>
<keyword evidence="2" id="KW-0677">Repeat</keyword>
<feature type="region of interest" description="Disordered" evidence="12">
    <location>
        <begin position="1336"/>
        <end position="1419"/>
    </location>
</feature>
<feature type="compositionally biased region" description="Polar residues" evidence="12">
    <location>
        <begin position="1337"/>
        <end position="1347"/>
    </location>
</feature>
<proteinExistence type="inferred from homology"/>
<keyword evidence="9 10" id="KW-0009">Actin-binding</keyword>
<dbReference type="Pfam" id="PF00063">
    <property type="entry name" value="Myosin_head"/>
    <property type="match status" value="1"/>
</dbReference>
<feature type="domain" description="Myosin motor" evidence="14">
    <location>
        <begin position="1"/>
        <end position="666"/>
    </location>
</feature>
<evidence type="ECO:0000256" key="6">
    <source>
        <dbReference type="ARBA" id="ARBA00023054"/>
    </source>
</evidence>
<dbReference type="Gene3D" id="1.20.58.530">
    <property type="match status" value="1"/>
</dbReference>
<dbReference type="PROSITE" id="PS51456">
    <property type="entry name" value="MYOSIN_MOTOR"/>
    <property type="match status" value="1"/>
</dbReference>
<feature type="coiled-coil region" evidence="11">
    <location>
        <begin position="1078"/>
        <end position="1147"/>
    </location>
</feature>
<feature type="compositionally biased region" description="Basic and acidic residues" evidence="12">
    <location>
        <begin position="1367"/>
        <end position="1396"/>
    </location>
</feature>
<dbReference type="PANTHER" id="PTHR13140">
    <property type="entry name" value="MYOSIN"/>
    <property type="match status" value="1"/>
</dbReference>
<comment type="similarity">
    <text evidence="1">Belongs to the TRAFAC class myosin-kinesin ATPase superfamily. Myosin family. Plant myosin class XI subfamily.</text>
</comment>
<dbReference type="Gene3D" id="6.20.240.20">
    <property type="match status" value="1"/>
</dbReference>
<keyword evidence="3 10" id="KW-0547">Nucleotide-binding</keyword>
<dbReference type="Gene3D" id="1.10.10.820">
    <property type="match status" value="1"/>
</dbReference>
<gene>
    <name evidence="15" type="ORF">HID58_017762</name>
</gene>
<dbReference type="Gene3D" id="1.20.120.720">
    <property type="entry name" value="Myosin VI head, motor domain, U50 subdomain"/>
    <property type="match status" value="1"/>
</dbReference>
<dbReference type="SMART" id="SM00242">
    <property type="entry name" value="MYSc"/>
    <property type="match status" value="1"/>
</dbReference>
<feature type="domain" description="Dilute" evidence="13">
    <location>
        <begin position="1183"/>
        <end position="1572"/>
    </location>
</feature>
<evidence type="ECO:0000256" key="10">
    <source>
        <dbReference type="PROSITE-ProRule" id="PRU00782"/>
    </source>
</evidence>
<evidence type="ECO:0000256" key="8">
    <source>
        <dbReference type="ARBA" id="ARBA00023175"/>
    </source>
</evidence>
<keyword evidence="8 10" id="KW-0505">Motor protein</keyword>
<keyword evidence="16" id="KW-1185">Reference proteome</keyword>
<keyword evidence="7 10" id="KW-0518">Myosin</keyword>
<organism evidence="15 16">
    <name type="scientific">Brassica napus</name>
    <name type="common">Rape</name>
    <dbReference type="NCBI Taxonomy" id="3708"/>
    <lineage>
        <taxon>Eukaryota</taxon>
        <taxon>Viridiplantae</taxon>
        <taxon>Streptophyta</taxon>
        <taxon>Embryophyta</taxon>
        <taxon>Tracheophyta</taxon>
        <taxon>Spermatophyta</taxon>
        <taxon>Magnoliopsida</taxon>
        <taxon>eudicotyledons</taxon>
        <taxon>Gunneridae</taxon>
        <taxon>Pentapetalae</taxon>
        <taxon>rosids</taxon>
        <taxon>malvids</taxon>
        <taxon>Brassicales</taxon>
        <taxon>Brassicaceae</taxon>
        <taxon>Brassiceae</taxon>
        <taxon>Brassica</taxon>
    </lineage>
</organism>
<dbReference type="PROSITE" id="PS51126">
    <property type="entry name" value="DILUTE"/>
    <property type="match status" value="1"/>
</dbReference>
<evidence type="ECO:0000256" key="7">
    <source>
        <dbReference type="ARBA" id="ARBA00023123"/>
    </source>
</evidence>
<evidence type="ECO:0000256" key="3">
    <source>
        <dbReference type="ARBA" id="ARBA00022741"/>
    </source>
</evidence>
<dbReference type="PRINTS" id="PR00193">
    <property type="entry name" value="MYOSINHEAVY"/>
</dbReference>
<feature type="binding site" evidence="10">
    <location>
        <begin position="90"/>
        <end position="97"/>
    </location>
    <ligand>
        <name>ATP</name>
        <dbReference type="ChEBI" id="CHEBI:30616"/>
    </ligand>
</feature>
<dbReference type="InterPro" id="IPR036961">
    <property type="entry name" value="Kinesin_motor_dom_sf"/>
</dbReference>
<dbReference type="InterPro" id="IPR002710">
    <property type="entry name" value="Dilute_dom"/>
</dbReference>
<evidence type="ECO:0000256" key="11">
    <source>
        <dbReference type="SAM" id="Coils"/>
    </source>
</evidence>
<dbReference type="Gene3D" id="3.40.850.10">
    <property type="entry name" value="Kinesin motor domain"/>
    <property type="match status" value="1"/>
</dbReference>
<dbReference type="Pfam" id="PF00612">
    <property type="entry name" value="IQ"/>
    <property type="match status" value="2"/>
</dbReference>
<dbReference type="PANTHER" id="PTHR13140:SF797">
    <property type="entry name" value="MYOSIN-10"/>
    <property type="match status" value="1"/>
</dbReference>
<dbReference type="CDD" id="cd01384">
    <property type="entry name" value="MYSc_Myo11"/>
    <property type="match status" value="1"/>
</dbReference>
<sequence length="1624" mass="183595">MTKLAYLHEPGVLLNLKSRYNANEIYTYTGNILIAVNPFKRLPHLYGNEIMERYKGSDFGDLSPHPFAVADSAYRKMINEGVSQAILVSGESGAGKTESTKMLMQYLAYMGGKAESEGRSVEQQVLESNPVLEAFGNAKTVRNNNSSRFGKFVEIQFNHMGRISGAAIRTYLLERSRVCQVSDPERNYHCFYMLCAAPEQETERYKLGKPSTFHYLNQSNCHALSAFDDSKEYLDTRKAMDVVGITSEEQDAIFRVVAAILHLGNIEFVKGEESDAAEPKDDKSRFHLKVAAELFMCDEKALEDSLCKRVMVTRGESITKSLDPGSAALSRDALAKIVYSKLFDWLVTTINNSIGQDPSSKYIIGVLDIYGFESFKTNSFEQFCINLTNEKLQQHFNQHVFKMEQEEYTKEEIDWSYIEFIDNQDVLDLIEKKPGGIIALIDEACMFPRSTHETLAQKLYQTFNSHKRFTKPKLARTDFTICHYAGDVTYQTELFLDKNKDYVVGEHQSLMNSSECSFVSSLFPKPREESSKSSKFSSIGSQFKQQLQSLLETLSTTEPHYVRCVKPNNVLKPDIFENLNVLHQLRCGGVMEAIRISCAGYPTRKSFSEFLTRFRILGPDATNKSFDEVDACKKLLAKVDLKGFQIGKTKVFLRAGQIAELDAHRAEALGHSAKIIQRKVLAYQSRKKYLMLQSASTEIQAFCRGHATRRQFKSMRREAASLRIQKQARTYIRQTAYKRLCVSAIYVQTGLRAMAARVELQYRKKRRAAVIIQASLKPHFDDSDLSFVLSINNIMKKAAITTQCGWRVKLARRELLKLKMAAKETGALQDAKNKLEKELGELTSCLELEKQMRMKLEEAKTQEVEELKAALDDMKLQLGETQESKSEEILKLQSALQDMQLEFEELSKDLEMTHDLAAENEHLKELVSSLQSKTDGTETKDKETSKLSEGQIKQEVPVIDHDVIIKLEAENEQLKALVSSLEKKIDALDRKHDETSSNMREQLKESASSDYEIVSDLAAENERLKALVNSLEKKSIENDGNDSPNEQKEGIHMLKEEERLTDDVSVDNEMTNKLAAENKELYDLVDLLEKKVQETEKKYEKASKLCEERLQQVVDAETKLIELKTSMQMLEEKVSDMEAEEKILRQQALINSASKKMSPQVSFSGPPPMENGHHVSLAPIPSGKFGAMSFKRTLEQQPHNPEDNDNLTYWLTNTSTLLFLLQRSLKTHGTNGASANKPPQPTSFFGRMTQGFRSTSSASLSGDVVQQVDARVPALLFKQQLTAYVETIFGIFQENVKTELEPVLSSCIQVDLTCYNSRLMAQGLKDSSHELYAENLSAETSEQNSPAKPSEEIPPDKLSEGNSPAKPSEEKPQEKTSEENTEAKTSEESPQEKTSKESPQAKTSEENPPATASAENSPEKPWQGIIDLLNRLLGTLKKNYVPMFLTQKIFSQTFQGINVHVFNSLLERECCTYHMGKKVNAWFNELEAWCSQATEEFVGSSWEELKHTRQAVVLLVTEQKSTIIYDDLTTNLCPALSTQQLYRICTFCKIDDNEDQNVSPDVISNLKLLITDEDEDSRSFLLDNDSSVPFAADEISNCMEEKEFANVKPAIELADNPNFQFLKG</sequence>
<comment type="caution">
    <text evidence="15">The sequence shown here is derived from an EMBL/GenBank/DDBJ whole genome shotgun (WGS) entry which is preliminary data.</text>
</comment>
<evidence type="ECO:0000259" key="14">
    <source>
        <dbReference type="PROSITE" id="PS51456"/>
    </source>
</evidence>
<dbReference type="Gene3D" id="1.20.5.190">
    <property type="match status" value="1"/>
</dbReference>
<keyword evidence="4 10" id="KW-0067">ATP-binding</keyword>
<reference evidence="15 16" key="1">
    <citation type="submission" date="2021-05" db="EMBL/GenBank/DDBJ databases">
        <title>Genome Assembly of Synthetic Allotetraploid Brassica napus Reveals Homoeologous Exchanges between Subgenomes.</title>
        <authorList>
            <person name="Davis J.T."/>
        </authorList>
    </citation>
    <scope>NUCLEOTIDE SEQUENCE [LARGE SCALE GENOMIC DNA]</scope>
    <source>
        <strain evidence="16">cv. Da-Ae</strain>
        <tissue evidence="15">Seedling</tissue>
    </source>
</reference>
<evidence type="ECO:0000259" key="13">
    <source>
        <dbReference type="PROSITE" id="PS51126"/>
    </source>
</evidence>
<feature type="coiled-coil region" evidence="11">
    <location>
        <begin position="964"/>
        <end position="1037"/>
    </location>
</feature>